<feature type="domain" description="TRPM-like" evidence="13">
    <location>
        <begin position="415"/>
        <end position="662"/>
    </location>
</feature>
<dbReference type="PANTHER" id="PTHR13800:SF12">
    <property type="entry name" value="TRANSIENT RECEPTOR POTENTIAL CATION CHANNEL SUBFAMILY M MEMBER-LIKE 2"/>
    <property type="match status" value="1"/>
</dbReference>
<dbReference type="EMBL" id="JAEAOA010001922">
    <property type="protein sequence ID" value="KAK3610936.1"/>
    <property type="molecule type" value="Genomic_DNA"/>
</dbReference>
<dbReference type="InterPro" id="IPR050927">
    <property type="entry name" value="TRPM"/>
</dbReference>
<feature type="domain" description="Ion transport" evidence="11">
    <location>
        <begin position="775"/>
        <end position="1026"/>
    </location>
</feature>
<feature type="compositionally biased region" description="Basic and acidic residues" evidence="9">
    <location>
        <begin position="534"/>
        <end position="547"/>
    </location>
</feature>
<feature type="region of interest" description="Disordered" evidence="9">
    <location>
        <begin position="528"/>
        <end position="547"/>
    </location>
</feature>
<dbReference type="InterPro" id="IPR057366">
    <property type="entry name" value="TRPM-like"/>
</dbReference>
<dbReference type="AlphaFoldDB" id="A0AAE0WDS5"/>
<reference evidence="14" key="2">
    <citation type="journal article" date="2021" name="Genome Biol. Evol.">
        <title>Developing a high-quality reference genome for a parasitic bivalve with doubly uniparental inheritance (Bivalvia: Unionida).</title>
        <authorList>
            <person name="Smith C.H."/>
        </authorList>
    </citation>
    <scope>NUCLEOTIDE SEQUENCE</scope>
    <source>
        <strain evidence="14">CHS0354</strain>
        <tissue evidence="14">Mantle</tissue>
    </source>
</reference>
<feature type="transmembrane region" description="Helical" evidence="10">
    <location>
        <begin position="991"/>
        <end position="1016"/>
    </location>
</feature>
<evidence type="ECO:0000313" key="15">
    <source>
        <dbReference type="Proteomes" id="UP001195483"/>
    </source>
</evidence>
<reference evidence="14" key="3">
    <citation type="submission" date="2023-05" db="EMBL/GenBank/DDBJ databases">
        <authorList>
            <person name="Smith C.H."/>
        </authorList>
    </citation>
    <scope>NUCLEOTIDE SEQUENCE</scope>
    <source>
        <strain evidence="14">CHS0354</strain>
        <tissue evidence="14">Mantle</tissue>
    </source>
</reference>
<sequence length="1157" mass="133501">MADNKVSPSQSEKNLGQGQDSNKVNTRLQWVAKARFKAGVDKQPEIKHIDKVVENRPEQKPIDNSNETKWILKNINVNTRISNDESEGKSICQCEKNQTKHASNDENQQTQSEIENANAFGEITFDSGQYVAKYVLVDSNTKPSTVLELMKKKWKLEMPNLLISVAGSKENFKKSRLSDSCPSSLVKAVKGTGAWIITDGKQDYVKECDGKGVMTDEQPIIIVGVTQLETIHNKHQGSWPAEYPIEKISLDPNHSHFILVADGIEDSLPTKTVFREKLESEITEKKRATGVLFVMLVFEWDQDISKTVHNALARNIPVIIVKAYHQEERGTEAESEIPEDISKSKLIHICEWNSEPCDFHIRFAILQALSKATMHNVRNKMTNAMYQLKLAFDKNLFDIAKNITMDTGQQAAIRESCMMAAILLNKVEYVEQILDNGFDLKTFLTKKRHLELYERESKTTIFKDLLAKMRKQKKQKVSAERITLQSLVRRKKNEMTNTIHLKDVNDLIEYLLGDSNLQFKRYATIDQENTIRNPESEPADKHTQETSDDHIPFMDLFIWSVLNNRQDMAKLFWRYGKDAIAAALFAHALLSAMSHQIDDKDFTEQCEKHIREFTNLAIGVLKECHKKDVNLAKNLLIQEQSQWEETSCVLIAVKAKNKQFLSEYACQDVFNNIWMGNIDQETGSICNNLKLLLCIFFPFVILCWDAFRENEESEQASDDQETSSNEQTDSNSKQSAHREKTNTTVRSQKTQETKKCSIECERIVYFYQAPVVIFFHNVISYMIFLGLYSYILISKFDRYLSWEEILLCVWVFSIFTQEVIQVCTTPSKDWPSRLCNYVRDGWNILDIVTLVLFLSGMILRIFDHPQVSEAAHIVLGVNLITFYLRLLHIFSAHRELGPKLIMILHMVYNLAYFFMILLVFIVAYGISSHAILYPHTAPSLETLTDIFRRPYWNIYGELMLDKIEGSVDCTNDPEVYKTGSQPRCPTESGKYFVPVLMGVYMLMCNILLLNLLIAVFSTTFQKVQDNSYLYWSYQQYSLINEYANRPFLAPPLIIFVHVYKLIRLIVTTCKRKCCNKDKKRNADNDAEQNAFLTSVKNRKNLRVEEYEMAKKFYENRMKNNSAAVSEAGSTNVEKRMENMEKQMNLIIKTLNEIRPRI</sequence>
<feature type="transmembrane region" description="Helical" evidence="10">
    <location>
        <begin position="842"/>
        <end position="859"/>
    </location>
</feature>
<dbReference type="Pfam" id="PF25508">
    <property type="entry name" value="TRPM2"/>
    <property type="match status" value="1"/>
</dbReference>
<keyword evidence="15" id="KW-1185">Reference proteome</keyword>
<comment type="subcellular location">
    <subcellularLocation>
        <location evidence="1">Membrane</location>
        <topology evidence="1">Multi-pass membrane protein</topology>
    </subcellularLocation>
</comment>
<protein>
    <submittedName>
        <fullName evidence="14">Uncharacterized protein</fullName>
    </submittedName>
</protein>
<evidence type="ECO:0000256" key="9">
    <source>
        <dbReference type="SAM" id="MobiDB-lite"/>
    </source>
</evidence>
<evidence type="ECO:0000256" key="3">
    <source>
        <dbReference type="ARBA" id="ARBA00022692"/>
    </source>
</evidence>
<evidence type="ECO:0000256" key="2">
    <source>
        <dbReference type="ARBA" id="ARBA00022448"/>
    </source>
</evidence>
<dbReference type="Pfam" id="PF00520">
    <property type="entry name" value="Ion_trans"/>
    <property type="match status" value="1"/>
</dbReference>
<organism evidence="14 15">
    <name type="scientific">Potamilus streckersoni</name>
    <dbReference type="NCBI Taxonomy" id="2493646"/>
    <lineage>
        <taxon>Eukaryota</taxon>
        <taxon>Metazoa</taxon>
        <taxon>Spiralia</taxon>
        <taxon>Lophotrochozoa</taxon>
        <taxon>Mollusca</taxon>
        <taxon>Bivalvia</taxon>
        <taxon>Autobranchia</taxon>
        <taxon>Heteroconchia</taxon>
        <taxon>Palaeoheterodonta</taxon>
        <taxon>Unionida</taxon>
        <taxon>Unionoidea</taxon>
        <taxon>Unionidae</taxon>
        <taxon>Ambleminae</taxon>
        <taxon>Lampsilini</taxon>
        <taxon>Potamilus</taxon>
    </lineage>
</organism>
<dbReference type="Proteomes" id="UP001195483">
    <property type="component" value="Unassembled WGS sequence"/>
</dbReference>
<keyword evidence="6 10" id="KW-0472">Membrane</keyword>
<gene>
    <name evidence="14" type="ORF">CHS0354_032657</name>
</gene>
<feature type="region of interest" description="Disordered" evidence="9">
    <location>
        <begin position="714"/>
        <end position="748"/>
    </location>
</feature>
<proteinExistence type="predicted"/>
<feature type="transmembrane region" description="Helical" evidence="10">
    <location>
        <begin position="871"/>
        <end position="890"/>
    </location>
</feature>
<evidence type="ECO:0000256" key="10">
    <source>
        <dbReference type="SAM" id="Phobius"/>
    </source>
</evidence>
<evidence type="ECO:0000256" key="1">
    <source>
        <dbReference type="ARBA" id="ARBA00004141"/>
    </source>
</evidence>
<feature type="transmembrane region" description="Helical" evidence="10">
    <location>
        <begin position="765"/>
        <end position="793"/>
    </location>
</feature>
<keyword evidence="4 10" id="KW-1133">Transmembrane helix</keyword>
<evidence type="ECO:0000256" key="4">
    <source>
        <dbReference type="ARBA" id="ARBA00022989"/>
    </source>
</evidence>
<evidence type="ECO:0000313" key="14">
    <source>
        <dbReference type="EMBL" id="KAK3610936.1"/>
    </source>
</evidence>
<feature type="transmembrane region" description="Helical" evidence="10">
    <location>
        <begin position="910"/>
        <end position="933"/>
    </location>
</feature>
<keyword evidence="3 10" id="KW-0812">Transmembrane</keyword>
<dbReference type="InterPro" id="IPR041491">
    <property type="entry name" value="TRPM_SLOG"/>
</dbReference>
<name>A0AAE0WDS5_9BIVA</name>
<evidence type="ECO:0000259" key="13">
    <source>
        <dbReference type="Pfam" id="PF25508"/>
    </source>
</evidence>
<reference evidence="14" key="1">
    <citation type="journal article" date="2021" name="Genome Biol. Evol.">
        <title>A High-Quality Reference Genome for a Parasitic Bivalve with Doubly Uniparental Inheritance (Bivalvia: Unionida).</title>
        <authorList>
            <person name="Smith C.H."/>
        </authorList>
    </citation>
    <scope>NUCLEOTIDE SEQUENCE</scope>
    <source>
        <strain evidence="14">CHS0354</strain>
    </source>
</reference>
<feature type="compositionally biased region" description="Polar residues" evidence="9">
    <location>
        <begin position="722"/>
        <end position="734"/>
    </location>
</feature>
<evidence type="ECO:0000259" key="12">
    <source>
        <dbReference type="Pfam" id="PF18139"/>
    </source>
</evidence>
<dbReference type="InterPro" id="IPR005821">
    <property type="entry name" value="Ion_trans_dom"/>
</dbReference>
<dbReference type="GO" id="GO:0099604">
    <property type="term" value="F:ligand-gated calcium channel activity"/>
    <property type="evidence" value="ECO:0007669"/>
    <property type="project" value="TreeGrafter"/>
</dbReference>
<evidence type="ECO:0000259" key="11">
    <source>
        <dbReference type="Pfam" id="PF00520"/>
    </source>
</evidence>
<keyword evidence="2" id="KW-0813">Transport</keyword>
<feature type="coiled-coil region" evidence="8">
    <location>
        <begin position="1096"/>
        <end position="1123"/>
    </location>
</feature>
<feature type="region of interest" description="Disordered" evidence="9">
    <location>
        <begin position="1"/>
        <end position="26"/>
    </location>
</feature>
<keyword evidence="7" id="KW-0407">Ion channel</keyword>
<comment type="caution">
    <text evidence="14">The sequence shown here is derived from an EMBL/GenBank/DDBJ whole genome shotgun (WGS) entry which is preliminary data.</text>
</comment>
<dbReference type="GO" id="GO:0005886">
    <property type="term" value="C:plasma membrane"/>
    <property type="evidence" value="ECO:0007669"/>
    <property type="project" value="TreeGrafter"/>
</dbReference>
<dbReference type="PANTHER" id="PTHR13800">
    <property type="entry name" value="TRANSIENT RECEPTOR POTENTIAL CATION CHANNEL, SUBFAMILY M, MEMBER 6"/>
    <property type="match status" value="1"/>
</dbReference>
<evidence type="ECO:0000256" key="7">
    <source>
        <dbReference type="ARBA" id="ARBA00023303"/>
    </source>
</evidence>
<feature type="domain" description="TRPM SLOG" evidence="12">
    <location>
        <begin position="132"/>
        <end position="322"/>
    </location>
</feature>
<evidence type="ECO:0000256" key="5">
    <source>
        <dbReference type="ARBA" id="ARBA00023065"/>
    </source>
</evidence>
<accession>A0AAE0WDS5</accession>
<keyword evidence="8" id="KW-0175">Coiled coil</keyword>
<evidence type="ECO:0000256" key="6">
    <source>
        <dbReference type="ARBA" id="ARBA00023136"/>
    </source>
</evidence>
<dbReference type="Pfam" id="PF18139">
    <property type="entry name" value="LSDAT_euk"/>
    <property type="match status" value="1"/>
</dbReference>
<evidence type="ECO:0000256" key="8">
    <source>
        <dbReference type="SAM" id="Coils"/>
    </source>
</evidence>
<keyword evidence="5" id="KW-0406">Ion transport</keyword>